<feature type="coiled-coil region" evidence="7">
    <location>
        <begin position="513"/>
        <end position="547"/>
    </location>
</feature>
<organism evidence="9 10">
    <name type="scientific">Methylocystis rosea</name>
    <dbReference type="NCBI Taxonomy" id="173366"/>
    <lineage>
        <taxon>Bacteria</taxon>
        <taxon>Pseudomonadati</taxon>
        <taxon>Pseudomonadota</taxon>
        <taxon>Alphaproteobacteria</taxon>
        <taxon>Hyphomicrobiales</taxon>
        <taxon>Methylocystaceae</taxon>
        <taxon>Methylocystis</taxon>
    </lineage>
</organism>
<evidence type="ECO:0000256" key="3">
    <source>
        <dbReference type="ARBA" id="ARBA00022679"/>
    </source>
</evidence>
<dbReference type="GO" id="GO:0016787">
    <property type="term" value="F:hydrolase activity"/>
    <property type="evidence" value="ECO:0007669"/>
    <property type="project" value="UniProtKB-KW"/>
</dbReference>
<dbReference type="PANTHER" id="PTHR42926:SF1">
    <property type="entry name" value="CIRCADIAN CLOCK OSCILLATOR PROTEIN KAIC 1"/>
    <property type="match status" value="1"/>
</dbReference>
<evidence type="ECO:0000256" key="5">
    <source>
        <dbReference type="ARBA" id="ARBA00022777"/>
    </source>
</evidence>
<evidence type="ECO:0000256" key="2">
    <source>
        <dbReference type="ARBA" id="ARBA00022553"/>
    </source>
</evidence>
<sequence length="583" mass="64344">MDQSASGDPEKTTVGIAKSETGIDGFDELTLGGLPTGRPTLVCGGAGCGKTLFASTFLIYGARALGEPGVFVTFEERPTDIVSNVASLGFGLDQLVDEDKIHIEHIAIDPSEFVEIGDYDLEAIFIRLEAAVERIGAKRVVLDTIESLFAAFSNPAILRAEIRRLFDWLKERKLTTVITGERGDGAFTRQGLEEYVSDCVLLLDHRIQNQISTRRLRIVKYRGTAHGTNEYPFLIDSDGFSVLPVSALGLNHKVYDERISSGVDDLDDMLSGRGFHRGSSILISGVAGSGKSTLAASFVHAACRNGEKAAYFSFEESADQTVRNMRSVGMDLKDYIDGGRLNYFAARPTFYSLEMHLAVMLREIARLKPRIVIVDPISAFDRSGESNEVQTMLLRMVDYLKSHGVTGVFTNLTHAKGDETLTDVGLSSLMDAWILMLNREAGGEFNRELYLLKARGLQHSNQVREFIMSENGLQLRAPYLGQEGALTGSRRRAKEAEARRTEAVRAAEVTRLQQQGEHRRRKLEAQIEALRAEMAAEELEARRLIDAESAYLKRAKLDEEEARAMREGVAVRKRLDGGGNGAE</sequence>
<dbReference type="SMART" id="SM00382">
    <property type="entry name" value="AAA"/>
    <property type="match status" value="2"/>
</dbReference>
<reference evidence="9 10" key="1">
    <citation type="submission" date="2018-11" db="EMBL/GenBank/DDBJ databases">
        <title>Genome squencing of methanotrophic bacteria isolated from alkaline groundwater in Korea.</title>
        <authorList>
            <person name="Nguyen L.N."/>
        </authorList>
    </citation>
    <scope>NUCLEOTIDE SEQUENCE [LARGE SCALE GENOMIC DNA]</scope>
    <source>
        <strain evidence="9 10">GW6</strain>
    </source>
</reference>
<dbReference type="InterPro" id="IPR010624">
    <property type="entry name" value="KaiC_dom"/>
</dbReference>
<accession>A0A3G8M4S5</accession>
<keyword evidence="5" id="KW-0418">Kinase</keyword>
<dbReference type="EC" id="2.7.11.1" evidence="1"/>
<dbReference type="InterPro" id="IPR027417">
    <property type="entry name" value="P-loop_NTPase"/>
</dbReference>
<keyword evidence="2" id="KW-0597">Phosphoprotein</keyword>
<dbReference type="SUPFAM" id="SSF52540">
    <property type="entry name" value="P-loop containing nucleoside triphosphate hydrolases"/>
    <property type="match status" value="2"/>
</dbReference>
<protein>
    <recommendedName>
        <fullName evidence="1">non-specific serine/threonine protein kinase</fullName>
        <ecNumber evidence="1">2.7.11.1</ecNumber>
    </recommendedName>
</protein>
<dbReference type="KEGG" id="mros:EHO51_07865"/>
<proteinExistence type="predicted"/>
<dbReference type="GO" id="GO:0004674">
    <property type="term" value="F:protein serine/threonine kinase activity"/>
    <property type="evidence" value="ECO:0007669"/>
    <property type="project" value="UniProtKB-EC"/>
</dbReference>
<keyword evidence="3" id="KW-0808">Transferase</keyword>
<evidence type="ECO:0000256" key="1">
    <source>
        <dbReference type="ARBA" id="ARBA00012513"/>
    </source>
</evidence>
<evidence type="ECO:0000256" key="6">
    <source>
        <dbReference type="ARBA" id="ARBA00022801"/>
    </source>
</evidence>
<dbReference type="PANTHER" id="PTHR42926">
    <property type="match status" value="1"/>
</dbReference>
<dbReference type="InterPro" id="IPR051347">
    <property type="entry name" value="Circadian_clock_KaiC-rel"/>
</dbReference>
<dbReference type="GO" id="GO:0005524">
    <property type="term" value="F:ATP binding"/>
    <property type="evidence" value="ECO:0007669"/>
    <property type="project" value="InterPro"/>
</dbReference>
<dbReference type="Gene3D" id="3.40.50.300">
    <property type="entry name" value="P-loop containing nucleotide triphosphate hydrolases"/>
    <property type="match status" value="2"/>
</dbReference>
<dbReference type="RefSeq" id="WP_124738417.1">
    <property type="nucleotide sequence ID" value="NZ_CP034086.1"/>
</dbReference>
<dbReference type="InterPro" id="IPR030665">
    <property type="entry name" value="KaiC"/>
</dbReference>
<feature type="domain" description="KaiC" evidence="8">
    <location>
        <begin position="17"/>
        <end position="256"/>
    </location>
</feature>
<keyword evidence="6" id="KW-0378">Hydrolase</keyword>
<feature type="domain" description="KaiC" evidence="8">
    <location>
        <begin position="257"/>
        <end position="489"/>
    </location>
</feature>
<evidence type="ECO:0000256" key="4">
    <source>
        <dbReference type="ARBA" id="ARBA00022737"/>
    </source>
</evidence>
<name>A0A3G8M4S5_9HYPH</name>
<dbReference type="PIRSF" id="PIRSF039117">
    <property type="entry name" value="KaiC"/>
    <property type="match status" value="1"/>
</dbReference>
<dbReference type="PROSITE" id="PS51146">
    <property type="entry name" value="KAIC"/>
    <property type="match status" value="2"/>
</dbReference>
<keyword evidence="7" id="KW-0175">Coiled coil</keyword>
<dbReference type="InterPro" id="IPR014774">
    <property type="entry name" value="KaiC-like_dom"/>
</dbReference>
<dbReference type="PRINTS" id="PR01874">
    <property type="entry name" value="DNAREPAIRADA"/>
</dbReference>
<dbReference type="Pfam" id="PF06745">
    <property type="entry name" value="ATPase"/>
    <property type="match status" value="2"/>
</dbReference>
<evidence type="ECO:0000256" key="7">
    <source>
        <dbReference type="SAM" id="Coils"/>
    </source>
</evidence>
<evidence type="ECO:0000259" key="8">
    <source>
        <dbReference type="PROSITE" id="PS51146"/>
    </source>
</evidence>
<dbReference type="EMBL" id="CP034086">
    <property type="protein sequence ID" value="AZG76644.1"/>
    <property type="molecule type" value="Genomic_DNA"/>
</dbReference>
<evidence type="ECO:0000313" key="10">
    <source>
        <dbReference type="Proteomes" id="UP000273982"/>
    </source>
</evidence>
<keyword evidence="4" id="KW-0677">Repeat</keyword>
<gene>
    <name evidence="9" type="primary">kaiC</name>
    <name evidence="9" type="ORF">EHO51_07865</name>
</gene>
<evidence type="ECO:0000313" key="9">
    <source>
        <dbReference type="EMBL" id="AZG76644.1"/>
    </source>
</evidence>
<dbReference type="NCBIfam" id="NF006799">
    <property type="entry name" value="PRK09302.1"/>
    <property type="match status" value="1"/>
</dbReference>
<dbReference type="Proteomes" id="UP000273982">
    <property type="component" value="Chromosome"/>
</dbReference>
<dbReference type="InterPro" id="IPR003593">
    <property type="entry name" value="AAA+_ATPase"/>
</dbReference>
<dbReference type="AlphaFoldDB" id="A0A3G8M4S5"/>